<keyword evidence="1" id="KW-0175">Coiled coil</keyword>
<organism evidence="3 4">
    <name type="scientific">Flavonifractor plautii</name>
    <name type="common">Fusobacterium plautii</name>
    <dbReference type="NCBI Taxonomy" id="292800"/>
    <lineage>
        <taxon>Bacteria</taxon>
        <taxon>Bacillati</taxon>
        <taxon>Bacillota</taxon>
        <taxon>Clostridia</taxon>
        <taxon>Eubacteriales</taxon>
        <taxon>Oscillospiraceae</taxon>
        <taxon>Flavonifractor</taxon>
    </lineage>
</organism>
<accession>A0AAX1KNN7</accession>
<dbReference type="InterPro" id="IPR005094">
    <property type="entry name" value="Endonuclease_MobA/VirD2"/>
</dbReference>
<dbReference type="RefSeq" id="WP_065533853.1">
    <property type="nucleotide sequence ID" value="NZ_CP015406.2"/>
</dbReference>
<dbReference type="Proteomes" id="UP000595792">
    <property type="component" value="Chromosome"/>
</dbReference>
<proteinExistence type="predicted"/>
<reference evidence="3 4" key="1">
    <citation type="submission" date="2020-11" db="EMBL/GenBank/DDBJ databases">
        <title>Closed and high quality bacterial genomes of the OMM12 community.</title>
        <authorList>
            <person name="Marbouty M."/>
            <person name="Lamy-Besnier Q."/>
            <person name="Debarbieux L."/>
            <person name="Koszul R."/>
        </authorList>
    </citation>
    <scope>NUCLEOTIDE SEQUENCE [LARGE SCALE GENOMIC DNA]</scope>
    <source>
        <strain evidence="3 4">YL31</strain>
    </source>
</reference>
<evidence type="ECO:0000313" key="3">
    <source>
        <dbReference type="EMBL" id="QQR07364.1"/>
    </source>
</evidence>
<sequence length="451" mass="51427">MAVTKTHPIKSTLKAAIDYICNPDKTDGKLLVSSFGCTAETADIEFEWTRRHSIDKGTHLGRHLIQTFEPGEVSAEKAHKIGMQLAKEILGGKYEFVLTTHIDKGHIHNHLIFNAVSFTDHKHYHSNKRSYHEIRRASDRLCREHGLSVIVPSQDKGKSYIEHQATQNGTSYKAKLKAVIDRLIPLSSSLEDLLARLQREGYEIKRGKHISAKAPDQERFTRLKTLGADYKEEAVASRIAGGPRTSRQPQQRSGKVNLLIDIQNNIKAQHSAGYQRWATIENLKRAAATMNFLTEHGIGSYEELAERCDAVAATSIRTRESLRDTEQRIADLALLGKQIDTYRKLKPVYDRYKASKDKEKFLRGFESEIILFEAAAREIKKAGLAKLPSAEKLKAELDGLAAHKTVLQTELRKIQREEKEYDTLQRNINMMLETIRFQNRYKQHQQQHNDL</sequence>
<name>A0AAX1KNN7_FLAPL</name>
<dbReference type="AlphaFoldDB" id="A0AAX1KNN7"/>
<evidence type="ECO:0000313" key="4">
    <source>
        <dbReference type="Proteomes" id="UP000595792"/>
    </source>
</evidence>
<gene>
    <name evidence="3" type="ORF">I5Q84_07785</name>
</gene>
<protein>
    <submittedName>
        <fullName evidence="3">Relaxase/mobilization nuclease domain-containing protein</fullName>
    </submittedName>
</protein>
<dbReference type="EMBL" id="CP065315">
    <property type="protein sequence ID" value="QQR07364.1"/>
    <property type="molecule type" value="Genomic_DNA"/>
</dbReference>
<feature type="domain" description="MobA/VirD2-like nuclease" evidence="2">
    <location>
        <begin position="19"/>
        <end position="147"/>
    </location>
</feature>
<dbReference type="KEGG" id="fpla:A4U99_01490"/>
<evidence type="ECO:0000259" key="2">
    <source>
        <dbReference type="Pfam" id="PF03432"/>
    </source>
</evidence>
<dbReference type="Pfam" id="PF03432">
    <property type="entry name" value="Relaxase"/>
    <property type="match status" value="1"/>
</dbReference>
<evidence type="ECO:0000256" key="1">
    <source>
        <dbReference type="SAM" id="Coils"/>
    </source>
</evidence>
<feature type="coiled-coil region" evidence="1">
    <location>
        <begin position="390"/>
        <end position="434"/>
    </location>
</feature>